<dbReference type="EMBL" id="CM004400">
    <property type="protein sequence ID" value="KAG8638429.1"/>
    <property type="molecule type" value="Genomic_DNA"/>
</dbReference>
<evidence type="ECO:0000313" key="1">
    <source>
        <dbReference type="EMBL" id="KAG8638429.1"/>
    </source>
</evidence>
<comment type="caution">
    <text evidence="1">The sequence shown here is derived from an EMBL/GenBank/DDBJ whole genome shotgun (WGS) entry which is preliminary data.</text>
</comment>
<organism evidence="1 2">
    <name type="scientific">Manihot esculenta</name>
    <name type="common">Cassava</name>
    <name type="synonym">Jatropha manihot</name>
    <dbReference type="NCBI Taxonomy" id="3983"/>
    <lineage>
        <taxon>Eukaryota</taxon>
        <taxon>Viridiplantae</taxon>
        <taxon>Streptophyta</taxon>
        <taxon>Embryophyta</taxon>
        <taxon>Tracheophyta</taxon>
        <taxon>Spermatophyta</taxon>
        <taxon>Magnoliopsida</taxon>
        <taxon>eudicotyledons</taxon>
        <taxon>Gunneridae</taxon>
        <taxon>Pentapetalae</taxon>
        <taxon>rosids</taxon>
        <taxon>fabids</taxon>
        <taxon>Malpighiales</taxon>
        <taxon>Euphorbiaceae</taxon>
        <taxon>Crotonoideae</taxon>
        <taxon>Manihoteae</taxon>
        <taxon>Manihot</taxon>
    </lineage>
</organism>
<proteinExistence type="predicted"/>
<gene>
    <name evidence="1" type="ORF">MANES_14G029400v8</name>
</gene>
<dbReference type="Proteomes" id="UP000091857">
    <property type="component" value="Chromosome 14"/>
</dbReference>
<name>A0ACB7GF66_MANES</name>
<keyword evidence="2" id="KW-1185">Reference proteome</keyword>
<sequence>MSNGGIASSQSLKKKTSLFKIQILVVDDDSTSLAIVSSMLKKCSLQDCMIDLSVVTVKNSLDALSNLRVQNGAFDLVITDLHMPVMNGLELQKQVKEEFKIPVIIMSADDKEKEILKSLESEAAFYMKKPVNPEDLKIVWQYAVASKKGKKVVMEQEIGSGQEETSSNDKLHHISSSSENEESGPKKKKGRKRVRDQGQEERDAAPAQAAAAPAPAPPKKAKVIWTNTLHDLFLQAVSHIGLEKAVPKKILEFMNVPGLTRENVASHLQKYRMFLKKVAEKGFWTSRSLAERAFRSSFANGYTSMYQNPHKQFSPFLGQQPSFQPGYGGNLSGFRSSSSGLSRFPSQEAPTSNSVPQLHYGQSSLFGNPTSFQQRPLVFANPCLANRSTSNNTGINLSSDTATQHGLTIGATPMQMQQQQNQANPQSNIIDTPFTLLSTGIGCSSMATSNYAGIILTSDGELIGTGKTRFNGIDLSSGSNNGGKVLMNMTHDNSMNNPPTGNGIFGGLCAQGSCSSSTVLGSTNQYSPTFIATNQENTLMLPPQSQQHTSTGLRNAGGENDLMTNASTLGTISDNHQQELGEVDLDELLFGSPYTTPYQDQNSEVSMNVNLHSSPYQAEVGGPVNEFLNSEFSTLCTIADQTPWSEKSSAQACLPQCNNLEHTLNGMDLDEAPISGNEVWGDDILNFLLGDEVY</sequence>
<protein>
    <submittedName>
        <fullName evidence="1">Uncharacterized protein</fullName>
    </submittedName>
</protein>
<reference evidence="2" key="1">
    <citation type="journal article" date="2016" name="Nat. Biotechnol.">
        <title>Sequencing wild and cultivated cassava and related species reveals extensive interspecific hybridization and genetic diversity.</title>
        <authorList>
            <person name="Bredeson J.V."/>
            <person name="Lyons J.B."/>
            <person name="Prochnik S.E."/>
            <person name="Wu G.A."/>
            <person name="Ha C.M."/>
            <person name="Edsinger-Gonzales E."/>
            <person name="Grimwood J."/>
            <person name="Schmutz J."/>
            <person name="Rabbi I.Y."/>
            <person name="Egesi C."/>
            <person name="Nauluvula P."/>
            <person name="Lebot V."/>
            <person name="Ndunguru J."/>
            <person name="Mkamilo G."/>
            <person name="Bart R.S."/>
            <person name="Setter T.L."/>
            <person name="Gleadow R.M."/>
            <person name="Kulakow P."/>
            <person name="Ferguson M.E."/>
            <person name="Rounsley S."/>
            <person name="Rokhsar D.S."/>
        </authorList>
    </citation>
    <scope>NUCLEOTIDE SEQUENCE [LARGE SCALE GENOMIC DNA]</scope>
    <source>
        <strain evidence="2">cv. AM560-2</strain>
    </source>
</reference>
<accession>A0ACB7GF66</accession>
<evidence type="ECO:0000313" key="2">
    <source>
        <dbReference type="Proteomes" id="UP000091857"/>
    </source>
</evidence>